<evidence type="ECO:0000313" key="3">
    <source>
        <dbReference type="Proteomes" id="UP000220828"/>
    </source>
</evidence>
<dbReference type="AlphaFoldDB" id="A0A2H3KFW2"/>
<feature type="transmembrane region" description="Helical" evidence="1">
    <location>
        <begin position="224"/>
        <end position="244"/>
    </location>
</feature>
<dbReference type="EMBL" id="PCMW01000015">
    <property type="protein sequence ID" value="PDS26409.1"/>
    <property type="molecule type" value="Genomic_DNA"/>
</dbReference>
<sequence length="248" mass="29410">MKKEIQPKPLHETILELFYFESKEKPCKLTKNEVFWKFKDPSVSEFQIEEVLNWLVHHKKLNENLGYYTLDKYEAIELEERIKKERETIRKEANSIFYTNSYSVKKAKIFEIFTHYIAPTLLLSYTFFILFLINKLNTNFELSVGKSENISEVSIAEPKSGYIGKKKALSDKEVKYLFKNQQQNIVYLNKNIDTLQKQVTKINEIHSKSTNEIHQQIKILHNQVHAILFHLSILLVGFILLFFLKNFL</sequence>
<keyword evidence="1" id="KW-0812">Transmembrane</keyword>
<proteinExistence type="predicted"/>
<name>A0A2H3KFW2_9FLAO</name>
<evidence type="ECO:0000256" key="1">
    <source>
        <dbReference type="SAM" id="Phobius"/>
    </source>
</evidence>
<dbReference type="InterPro" id="IPR035207">
    <property type="entry name" value="DUF5457"/>
</dbReference>
<protein>
    <recommendedName>
        <fullName evidence="4">Transmembrane protein</fullName>
    </recommendedName>
</protein>
<keyword evidence="1" id="KW-1133">Transmembrane helix</keyword>
<organism evidence="2 3">
    <name type="scientific">Flavobacterium branchiophilum</name>
    <dbReference type="NCBI Taxonomy" id="55197"/>
    <lineage>
        <taxon>Bacteria</taxon>
        <taxon>Pseudomonadati</taxon>
        <taxon>Bacteroidota</taxon>
        <taxon>Flavobacteriia</taxon>
        <taxon>Flavobacteriales</taxon>
        <taxon>Flavobacteriaceae</taxon>
        <taxon>Flavobacterium</taxon>
    </lineage>
</organism>
<evidence type="ECO:0000313" key="2">
    <source>
        <dbReference type="EMBL" id="PDS26409.1"/>
    </source>
</evidence>
<comment type="caution">
    <text evidence="2">The sequence shown here is derived from an EMBL/GenBank/DDBJ whole genome shotgun (WGS) entry which is preliminary data.</text>
</comment>
<dbReference type="RefSeq" id="WP_097553445.1">
    <property type="nucleotide sequence ID" value="NZ_PCMW01000015.1"/>
</dbReference>
<dbReference type="Pfam" id="PF17540">
    <property type="entry name" value="DUF5457"/>
    <property type="match status" value="1"/>
</dbReference>
<dbReference type="Proteomes" id="UP000220828">
    <property type="component" value="Unassembled WGS sequence"/>
</dbReference>
<keyword evidence="1" id="KW-0472">Membrane</keyword>
<accession>A0A2H3KFW2</accession>
<gene>
    <name evidence="2" type="ORF">B0A77_02530</name>
</gene>
<evidence type="ECO:0008006" key="4">
    <source>
        <dbReference type="Google" id="ProtNLM"/>
    </source>
</evidence>
<reference evidence="2 3" key="1">
    <citation type="submission" date="2017-09" db="EMBL/GenBank/DDBJ databases">
        <title>Whole genomes of Flavobacteriaceae.</title>
        <authorList>
            <person name="Stine C."/>
            <person name="Li C."/>
            <person name="Tadesse D."/>
        </authorList>
    </citation>
    <scope>NUCLEOTIDE SEQUENCE [LARGE SCALE GENOMIC DNA]</scope>
    <source>
        <strain evidence="2 3">ATCC 35036</strain>
    </source>
</reference>
<dbReference type="OrthoDB" id="1441330at2"/>
<feature type="transmembrane region" description="Helical" evidence="1">
    <location>
        <begin position="113"/>
        <end position="133"/>
    </location>
</feature>